<evidence type="ECO:0000313" key="4">
    <source>
        <dbReference type="Proteomes" id="UP001603418"/>
    </source>
</evidence>
<feature type="compositionally biased region" description="Low complexity" evidence="1">
    <location>
        <begin position="429"/>
        <end position="442"/>
    </location>
</feature>
<accession>A0ABW6Z8E5</accession>
<protein>
    <submittedName>
        <fullName evidence="3">Mu transposase C-terminal domain-containing protein</fullName>
    </submittedName>
</protein>
<dbReference type="InterPro" id="IPR001584">
    <property type="entry name" value="Integrase_cat-core"/>
</dbReference>
<keyword evidence="4" id="KW-1185">Reference proteome</keyword>
<feature type="compositionally biased region" description="Low complexity" evidence="1">
    <location>
        <begin position="369"/>
        <end position="378"/>
    </location>
</feature>
<dbReference type="Proteomes" id="UP001603418">
    <property type="component" value="Unassembled WGS sequence"/>
</dbReference>
<evidence type="ECO:0000313" key="3">
    <source>
        <dbReference type="EMBL" id="MFF9887416.1"/>
    </source>
</evidence>
<sequence length="458" mass="49908">MSAVHRELLAEAAAAGDPGSVPSLRTLQRAVRRDLSAGERAGLKGGEAARRRYDVYGKRPPTHRNACWEGDHKRIPVRVALDGAAVCPWVTWFIDVASKVIVGVAVTPHQPARDAVLAALRSGISRSAPYGPFGGLPDRVRVDRGKDFLSGAVARALGGFAVPVHDLPAYKPYRKGTVEALNSAVEQMLLVSLPGYTRRARPAQAYRPDPVEGLLSYPDFVQVLLDWVAWWNTEHHPAGVPDGMTPSEAWEADPTPIEDVPEKQLAFFAMEDDGRIRKITTNGVAWRRRAYIADWMAGNVGTRVRLRYLPHFDGTIEVFTADTPVRHLGSAYLAEAATPAQRRALSKVRESKARALKADLKAAEKLSRTRYTATTTPAAPHPRRSVTEQQAHEEISRARAVDLAARALPDLIPPRDPPPGWARPRPRPDTTAPAVTDPADIAPPEDPTGARPAPGSKE</sequence>
<dbReference type="InterPro" id="IPR036397">
    <property type="entry name" value="RNaseH_sf"/>
</dbReference>
<reference evidence="3 4" key="1">
    <citation type="submission" date="2024-10" db="EMBL/GenBank/DDBJ databases">
        <title>The Natural Products Discovery Center: Release of the First 8490 Sequenced Strains for Exploring Actinobacteria Biosynthetic Diversity.</title>
        <authorList>
            <person name="Kalkreuter E."/>
            <person name="Kautsar S.A."/>
            <person name="Yang D."/>
            <person name="Bader C.D."/>
            <person name="Teijaro C.N."/>
            <person name="Fluegel L."/>
            <person name="Davis C.M."/>
            <person name="Simpson J.R."/>
            <person name="Lauterbach L."/>
            <person name="Steele A.D."/>
            <person name="Gui C."/>
            <person name="Meng S."/>
            <person name="Li G."/>
            <person name="Viehrig K."/>
            <person name="Ye F."/>
            <person name="Su P."/>
            <person name="Kiefer A.F."/>
            <person name="Nichols A."/>
            <person name="Cepeda A.J."/>
            <person name="Yan W."/>
            <person name="Fan B."/>
            <person name="Jiang Y."/>
            <person name="Adhikari A."/>
            <person name="Zheng C.-J."/>
            <person name="Schuster L."/>
            <person name="Cowan T.M."/>
            <person name="Smanski M.J."/>
            <person name="Chevrette M.G."/>
            <person name="De Carvalho L.P.S."/>
            <person name="Shen B."/>
        </authorList>
    </citation>
    <scope>NUCLEOTIDE SEQUENCE [LARGE SCALE GENOMIC DNA]</scope>
    <source>
        <strain evidence="3 4">NPDC013366</strain>
    </source>
</reference>
<dbReference type="PROSITE" id="PS50994">
    <property type="entry name" value="INTEGRASE"/>
    <property type="match status" value="1"/>
</dbReference>
<dbReference type="Pfam" id="PF09299">
    <property type="entry name" value="Mu-transpos_C"/>
    <property type="match status" value="1"/>
</dbReference>
<evidence type="ECO:0000256" key="1">
    <source>
        <dbReference type="SAM" id="MobiDB-lite"/>
    </source>
</evidence>
<proteinExistence type="predicted"/>
<evidence type="ECO:0000259" key="2">
    <source>
        <dbReference type="PROSITE" id="PS50994"/>
    </source>
</evidence>
<dbReference type="EMBL" id="JBICBM010000029">
    <property type="protein sequence ID" value="MFF9887416.1"/>
    <property type="molecule type" value="Genomic_DNA"/>
</dbReference>
<dbReference type="InterPro" id="IPR015378">
    <property type="entry name" value="Transposase-like_Mu_C"/>
</dbReference>
<feature type="domain" description="Integrase catalytic" evidence="2">
    <location>
        <begin position="56"/>
        <end position="254"/>
    </location>
</feature>
<name>A0ABW6Z8E5_9ACTN</name>
<gene>
    <name evidence="3" type="ORF">ACF1HC_38505</name>
</gene>
<dbReference type="InterPro" id="IPR012337">
    <property type="entry name" value="RNaseH-like_sf"/>
</dbReference>
<organism evidence="3 4">
    <name type="scientific">Streptomyces eurythermus</name>
    <dbReference type="NCBI Taxonomy" id="42237"/>
    <lineage>
        <taxon>Bacteria</taxon>
        <taxon>Bacillati</taxon>
        <taxon>Actinomycetota</taxon>
        <taxon>Actinomycetes</taxon>
        <taxon>Kitasatosporales</taxon>
        <taxon>Streptomycetaceae</taxon>
        <taxon>Streptomyces</taxon>
    </lineage>
</organism>
<feature type="region of interest" description="Disordered" evidence="1">
    <location>
        <begin position="408"/>
        <end position="458"/>
    </location>
</feature>
<feature type="compositionally biased region" description="Pro residues" evidence="1">
    <location>
        <begin position="411"/>
        <end position="421"/>
    </location>
</feature>
<dbReference type="Gene3D" id="3.30.420.10">
    <property type="entry name" value="Ribonuclease H-like superfamily/Ribonuclease H"/>
    <property type="match status" value="1"/>
</dbReference>
<dbReference type="SUPFAM" id="SSF53098">
    <property type="entry name" value="Ribonuclease H-like"/>
    <property type="match status" value="1"/>
</dbReference>
<comment type="caution">
    <text evidence="3">The sequence shown here is derived from an EMBL/GenBank/DDBJ whole genome shotgun (WGS) entry which is preliminary data.</text>
</comment>
<feature type="region of interest" description="Disordered" evidence="1">
    <location>
        <begin position="367"/>
        <end position="396"/>
    </location>
</feature>
<dbReference type="RefSeq" id="WP_244405288.1">
    <property type="nucleotide sequence ID" value="NZ_JBFACJ010000036.1"/>
</dbReference>